<dbReference type="EMBL" id="AAAGSE010000103">
    <property type="protein sequence ID" value="EAC0790525.1"/>
    <property type="molecule type" value="Genomic_DNA"/>
</dbReference>
<organism evidence="2">
    <name type="scientific">Salmonella enterica subsp. enterica serovar Java</name>
    <dbReference type="NCBI Taxonomy" id="224729"/>
    <lineage>
        <taxon>Bacteria</taxon>
        <taxon>Pseudomonadati</taxon>
        <taxon>Pseudomonadota</taxon>
        <taxon>Gammaproteobacteria</taxon>
        <taxon>Enterobacterales</taxon>
        <taxon>Enterobacteriaceae</taxon>
        <taxon>Salmonella</taxon>
    </lineage>
</organism>
<dbReference type="InterPro" id="IPR051934">
    <property type="entry name" value="Phage_Tail_Fiber_Structural"/>
</dbReference>
<proteinExistence type="predicted"/>
<dbReference type="InterPro" id="IPR011083">
    <property type="entry name" value="Phage_tail_collar_dom"/>
</dbReference>
<feature type="non-terminal residue" evidence="2">
    <location>
        <position position="1"/>
    </location>
</feature>
<sequence length="274" mass="30493">NKAAGAMQRDQNGADIPDKPLFVRTLGIVDSYPAGCPIPYPGPVAPDGYLLMDGRAFSKTLYPQLAKLYVDGALPDMRGMYVRGWDDAGIIDVASPNSSHLNDLGVIAYKRPVMESHISSVQKLYYDLGKAGPRGYKLLSSDFYTGDNIKLSEGKRALLSNQYYEYLMDDFTGSLRQFYEYDTGNGKIISRYMNPSYELEELQTIVGKSRREVIDQTKIKLIRGRFDASQYTPNAWSGLIKDEITTSAPKSFKKHKLAPVGVPNVAFNYITKAA</sequence>
<dbReference type="InterPro" id="IPR037053">
    <property type="entry name" value="Phage_tail_collar_dom_sf"/>
</dbReference>
<accession>A0A3Z6QU43</accession>
<protein>
    <submittedName>
        <fullName evidence="2">Tail fiber protein</fullName>
    </submittedName>
</protein>
<feature type="domain" description="Phage tail collar" evidence="1">
    <location>
        <begin position="35"/>
        <end position="80"/>
    </location>
</feature>
<dbReference type="Gene3D" id="3.90.1340.10">
    <property type="entry name" value="Phage tail collar domain"/>
    <property type="match status" value="1"/>
</dbReference>
<name>A0A3Z6QU43_SALEB</name>
<dbReference type="PANTHER" id="PTHR35191:SF1">
    <property type="entry name" value="PROPHAGE SIDE TAIL FIBER PROTEIN HOMOLOG STFQ-RELATED"/>
    <property type="match status" value="1"/>
</dbReference>
<dbReference type="Pfam" id="PF07484">
    <property type="entry name" value="Collar"/>
    <property type="match status" value="1"/>
</dbReference>
<dbReference type="SUPFAM" id="SSF88874">
    <property type="entry name" value="Receptor-binding domain of short tail fibre protein gp12"/>
    <property type="match status" value="1"/>
</dbReference>
<evidence type="ECO:0000313" key="2">
    <source>
        <dbReference type="EMBL" id="EAC0790525.1"/>
    </source>
</evidence>
<evidence type="ECO:0000259" key="1">
    <source>
        <dbReference type="Pfam" id="PF07484"/>
    </source>
</evidence>
<comment type="caution">
    <text evidence="2">The sequence shown here is derived from an EMBL/GenBank/DDBJ whole genome shotgun (WGS) entry which is preliminary data.</text>
</comment>
<gene>
    <name evidence="2" type="ORF">D6K54_28175</name>
</gene>
<reference evidence="2" key="1">
    <citation type="submission" date="2018-09" db="EMBL/GenBank/DDBJ databases">
        <authorList>
            <person name="Ashton P.M."/>
            <person name="Dallman T."/>
            <person name="Nair S."/>
            <person name="De Pinna E."/>
            <person name="Peters T."/>
            <person name="Grant K."/>
        </authorList>
    </citation>
    <scope>NUCLEOTIDE SEQUENCE [LARGE SCALE GENOMIC DNA]</scope>
    <source>
        <strain evidence="2">412099</strain>
    </source>
</reference>
<dbReference type="PANTHER" id="PTHR35191">
    <property type="entry name" value="PROPHAGE SIDE TAIL FIBER PROTEIN HOMOLOG STFQ-RELATED"/>
    <property type="match status" value="1"/>
</dbReference>
<dbReference type="Proteomes" id="UP000839631">
    <property type="component" value="Unassembled WGS sequence"/>
</dbReference>
<dbReference type="AlphaFoldDB" id="A0A3Z6QU43"/>